<feature type="chain" id="PRO_5020581359" description="VWFA domain-containing protein" evidence="1">
    <location>
        <begin position="21"/>
        <end position="281"/>
    </location>
</feature>
<reference evidence="2 3" key="2">
    <citation type="journal article" date="2019" name="G3 (Bethesda)">
        <title>Hybrid Assembly of the Genome of the Entomopathogenic Nematode Steinernema carpocapsae Identifies the X-Chromosome.</title>
        <authorList>
            <person name="Serra L."/>
            <person name="Macchietto M."/>
            <person name="Macias-Munoz A."/>
            <person name="McGill C.J."/>
            <person name="Rodriguez I.M."/>
            <person name="Rodriguez B."/>
            <person name="Murad R."/>
            <person name="Mortazavi A."/>
        </authorList>
    </citation>
    <scope>NUCLEOTIDE SEQUENCE [LARGE SCALE GENOMIC DNA]</scope>
    <source>
        <strain evidence="2 3">ALL</strain>
    </source>
</reference>
<sequence length="281" mass="30903">MFVIRYLLLFCFFTALSTNAAKNANERACEMSSLAKAPVLQQNTQTLLTRLANWRAEPAGSPSGSVTANLGLIFSQMTVSTKTDWNSRVVFISAVNGATVLGRFADYTSQMALITAISDLQSGTDKYVNIQATMKTASTLLASDGVQRDCKQVVLLYASAYNQGGFTDPTAEQMKAGDVWKLGELASPGFNLSNTDSVQITTSIPIALWQVNCFCRHNWDQFSDAHRKLGAHMYGVCLRYVGILTTWFAANVIGCSKLDEARLVTNYLKHLKATFIKKCRF</sequence>
<keyword evidence="1" id="KW-0732">Signal</keyword>
<dbReference type="Proteomes" id="UP000298663">
    <property type="component" value="Unassembled WGS sequence"/>
</dbReference>
<evidence type="ECO:0008006" key="4">
    <source>
        <dbReference type="Google" id="ProtNLM"/>
    </source>
</evidence>
<dbReference type="AlphaFoldDB" id="A0A4U5N6W4"/>
<reference evidence="2 3" key="1">
    <citation type="journal article" date="2015" name="Genome Biol.">
        <title>Comparative genomics of Steinernema reveals deeply conserved gene regulatory networks.</title>
        <authorList>
            <person name="Dillman A.R."/>
            <person name="Macchietto M."/>
            <person name="Porter C.F."/>
            <person name="Rogers A."/>
            <person name="Williams B."/>
            <person name="Antoshechkin I."/>
            <person name="Lee M.M."/>
            <person name="Goodwin Z."/>
            <person name="Lu X."/>
            <person name="Lewis E.E."/>
            <person name="Goodrich-Blair H."/>
            <person name="Stock S.P."/>
            <person name="Adams B.J."/>
            <person name="Sternberg P.W."/>
            <person name="Mortazavi A."/>
        </authorList>
    </citation>
    <scope>NUCLEOTIDE SEQUENCE [LARGE SCALE GENOMIC DNA]</scope>
    <source>
        <strain evidence="2 3">ALL</strain>
    </source>
</reference>
<dbReference type="InterPro" id="IPR036465">
    <property type="entry name" value="vWFA_dom_sf"/>
</dbReference>
<feature type="signal peptide" evidence="1">
    <location>
        <begin position="1"/>
        <end position="20"/>
    </location>
</feature>
<dbReference type="OrthoDB" id="5787264at2759"/>
<keyword evidence="3" id="KW-1185">Reference proteome</keyword>
<name>A0A4U5N6W4_STECR</name>
<gene>
    <name evidence="2" type="ORF">L596_019162</name>
</gene>
<comment type="caution">
    <text evidence="2">The sequence shown here is derived from an EMBL/GenBank/DDBJ whole genome shotgun (WGS) entry which is preliminary data.</text>
</comment>
<dbReference type="PANTHER" id="PTHR31024">
    <property type="entry name" value="C-TYPE LECTIN"/>
    <property type="match status" value="1"/>
</dbReference>
<dbReference type="PANTHER" id="PTHR31024:SF13">
    <property type="entry name" value="C-TYPE LECTIN DOMAIN-CONTAINING PROTEIN 160"/>
    <property type="match status" value="1"/>
</dbReference>
<accession>A0A4U5N6W4</accession>
<proteinExistence type="predicted"/>
<evidence type="ECO:0000313" key="3">
    <source>
        <dbReference type="Proteomes" id="UP000298663"/>
    </source>
</evidence>
<dbReference type="EMBL" id="AZBU02000005">
    <property type="protein sequence ID" value="TKR78347.1"/>
    <property type="molecule type" value="Genomic_DNA"/>
</dbReference>
<evidence type="ECO:0000313" key="2">
    <source>
        <dbReference type="EMBL" id="TKR78347.1"/>
    </source>
</evidence>
<organism evidence="2 3">
    <name type="scientific">Steinernema carpocapsae</name>
    <name type="common">Entomopathogenic nematode</name>
    <dbReference type="NCBI Taxonomy" id="34508"/>
    <lineage>
        <taxon>Eukaryota</taxon>
        <taxon>Metazoa</taxon>
        <taxon>Ecdysozoa</taxon>
        <taxon>Nematoda</taxon>
        <taxon>Chromadorea</taxon>
        <taxon>Rhabditida</taxon>
        <taxon>Tylenchina</taxon>
        <taxon>Panagrolaimomorpha</taxon>
        <taxon>Strongyloidoidea</taxon>
        <taxon>Steinernematidae</taxon>
        <taxon>Steinernema</taxon>
    </lineage>
</organism>
<dbReference type="SUPFAM" id="SSF53300">
    <property type="entry name" value="vWA-like"/>
    <property type="match status" value="1"/>
</dbReference>
<evidence type="ECO:0000256" key="1">
    <source>
        <dbReference type="SAM" id="SignalP"/>
    </source>
</evidence>
<protein>
    <recommendedName>
        <fullName evidence="4">VWFA domain-containing protein</fullName>
    </recommendedName>
</protein>
<dbReference type="GO" id="GO:0045087">
    <property type="term" value="P:innate immune response"/>
    <property type="evidence" value="ECO:0007669"/>
    <property type="project" value="TreeGrafter"/>
</dbReference>